<dbReference type="Pfam" id="PF08479">
    <property type="entry name" value="POTRA_2"/>
    <property type="match status" value="1"/>
</dbReference>
<feature type="domain" description="Haemolysin activator HlyB C-terminal" evidence="6">
    <location>
        <begin position="171"/>
        <end position="480"/>
    </location>
</feature>
<dbReference type="AlphaFoldDB" id="A0A4T0UTR2"/>
<dbReference type="OrthoDB" id="9763372at2"/>
<feature type="domain" description="Polypeptide-transport-associated ShlB-type" evidence="7">
    <location>
        <begin position="32"/>
        <end position="103"/>
    </location>
</feature>
<dbReference type="GO" id="GO:0098046">
    <property type="term" value="C:type V protein secretion system complex"/>
    <property type="evidence" value="ECO:0007669"/>
    <property type="project" value="TreeGrafter"/>
</dbReference>
<dbReference type="Gene3D" id="2.40.160.50">
    <property type="entry name" value="membrane protein fhac: a member of the omp85/tpsb transporter family"/>
    <property type="match status" value="1"/>
</dbReference>
<dbReference type="PANTHER" id="PTHR34597">
    <property type="entry name" value="SLR1661 PROTEIN"/>
    <property type="match status" value="1"/>
</dbReference>
<sequence length="518" mass="55621">MHDTLRLPMKTLPLLLALVLPPALAATVEPRFAVAAYQVDGDNPLPAADTQRVLAPFTGDNQDIGRLQQAAAALQGELAARGHGFYRVVLPPQTLDGTVRLTLAMLPVGEISVSGNQHFPTPTIRAALPTLQTGQPPDTRALARNLAQFNDHPAHRAVLTLSESREREAIDVKVGVEDEKPWLAFASLQNNGNRETGKWRLSVGAQASRLGDSDQQLTASYTTSPDRHHRDVSQAGAAWKLPLYALATDLSAYAVYSNVDSGTVGGFFDVAGQGHFYGVRATRHLLGSGKLRQSLGLGLDSKFFTNRVMFGDDNLGSDVGARPLSLSWNGEWRDASGQVSSSFDFTRNLPGGPDNDDAHYAANRQGATRHWQAWHANLNANASLPRNWALSGRLQGQYSDDALIPGEQFGLGGSQSVRGYEEREVAGERGLLATFEVWTPPLADSLRALAFADAGTVRRVDVQPGEAAGNTLASLGAGLRWQPHPAFGLSLDLACPLKDSPATQAGTWRAHLLASARF</sequence>
<protein>
    <submittedName>
        <fullName evidence="8">ShlB/FhaC/HecB family hemolysin secretion/activation protein</fullName>
    </submittedName>
</protein>
<keyword evidence="1" id="KW-0472">Membrane</keyword>
<keyword evidence="9" id="KW-1185">Reference proteome</keyword>
<dbReference type="Proteomes" id="UP000308891">
    <property type="component" value="Unassembled WGS sequence"/>
</dbReference>
<keyword evidence="2" id="KW-0812">Transmembrane</keyword>
<keyword evidence="5" id="KW-0732">Signal</keyword>
<proteinExistence type="predicted"/>
<evidence type="ECO:0000256" key="4">
    <source>
        <dbReference type="SAM" id="MobiDB-lite"/>
    </source>
</evidence>
<dbReference type="InterPro" id="IPR051544">
    <property type="entry name" value="TPS_OM_transporter"/>
</dbReference>
<dbReference type="InterPro" id="IPR013686">
    <property type="entry name" value="Polypept-transport_assoc_ShlB"/>
</dbReference>
<keyword evidence="1" id="KW-1134">Transmembrane beta strand</keyword>
<dbReference type="RefSeq" id="WP_136553286.1">
    <property type="nucleotide sequence ID" value="NZ_STGJ01000009.1"/>
</dbReference>
<evidence type="ECO:0000259" key="6">
    <source>
        <dbReference type="Pfam" id="PF03865"/>
    </source>
</evidence>
<evidence type="ECO:0000256" key="1">
    <source>
        <dbReference type="ARBA" id="ARBA00022452"/>
    </source>
</evidence>
<organism evidence="8 9">
    <name type="scientific">Crenobacter intestini</name>
    <dbReference type="NCBI Taxonomy" id="2563443"/>
    <lineage>
        <taxon>Bacteria</taxon>
        <taxon>Pseudomonadati</taxon>
        <taxon>Pseudomonadota</taxon>
        <taxon>Betaproteobacteria</taxon>
        <taxon>Neisseriales</taxon>
        <taxon>Neisseriaceae</taxon>
        <taxon>Crenobacter</taxon>
    </lineage>
</organism>
<evidence type="ECO:0000259" key="7">
    <source>
        <dbReference type="Pfam" id="PF08479"/>
    </source>
</evidence>
<dbReference type="EMBL" id="STGJ01000009">
    <property type="protein sequence ID" value="TIC82324.1"/>
    <property type="molecule type" value="Genomic_DNA"/>
</dbReference>
<accession>A0A4T0UTR2</accession>
<dbReference type="GO" id="GO:0008320">
    <property type="term" value="F:protein transmembrane transporter activity"/>
    <property type="evidence" value="ECO:0007669"/>
    <property type="project" value="TreeGrafter"/>
</dbReference>
<dbReference type="InterPro" id="IPR005565">
    <property type="entry name" value="Hemolysn_activator_HlyB_C"/>
</dbReference>
<evidence type="ECO:0000256" key="2">
    <source>
        <dbReference type="ARBA" id="ARBA00022692"/>
    </source>
</evidence>
<evidence type="ECO:0000256" key="3">
    <source>
        <dbReference type="ARBA" id="ARBA00023237"/>
    </source>
</evidence>
<comment type="caution">
    <text evidence="8">The sequence shown here is derived from an EMBL/GenBank/DDBJ whole genome shotgun (WGS) entry which is preliminary data.</text>
</comment>
<gene>
    <name evidence="8" type="ORF">E5K04_09195</name>
</gene>
<name>A0A4T0UTR2_9NEIS</name>
<dbReference type="Gene3D" id="3.10.20.310">
    <property type="entry name" value="membrane protein fhac"/>
    <property type="match status" value="1"/>
</dbReference>
<dbReference type="PANTHER" id="PTHR34597:SF6">
    <property type="entry name" value="BLR6126 PROTEIN"/>
    <property type="match status" value="1"/>
</dbReference>
<feature type="compositionally biased region" description="Polar residues" evidence="4">
    <location>
        <begin position="213"/>
        <end position="224"/>
    </location>
</feature>
<feature type="region of interest" description="Disordered" evidence="4">
    <location>
        <begin position="210"/>
        <end position="229"/>
    </location>
</feature>
<evidence type="ECO:0000256" key="5">
    <source>
        <dbReference type="SAM" id="SignalP"/>
    </source>
</evidence>
<reference evidence="8 9" key="1">
    <citation type="submission" date="2019-04" db="EMBL/GenBank/DDBJ databases">
        <title>Crenobacter sp. nov.</title>
        <authorList>
            <person name="Shi S."/>
        </authorList>
    </citation>
    <scope>NUCLEOTIDE SEQUENCE [LARGE SCALE GENOMIC DNA]</scope>
    <source>
        <strain evidence="8 9">GY 70310</strain>
    </source>
</reference>
<feature type="signal peptide" evidence="5">
    <location>
        <begin position="1"/>
        <end position="25"/>
    </location>
</feature>
<feature type="chain" id="PRO_5020215382" evidence="5">
    <location>
        <begin position="26"/>
        <end position="518"/>
    </location>
</feature>
<evidence type="ECO:0000313" key="9">
    <source>
        <dbReference type="Proteomes" id="UP000308891"/>
    </source>
</evidence>
<dbReference type="Pfam" id="PF03865">
    <property type="entry name" value="ShlB"/>
    <property type="match status" value="1"/>
</dbReference>
<dbReference type="GO" id="GO:0046819">
    <property type="term" value="P:protein secretion by the type V secretion system"/>
    <property type="evidence" value="ECO:0007669"/>
    <property type="project" value="TreeGrafter"/>
</dbReference>
<keyword evidence="3" id="KW-0998">Cell outer membrane</keyword>
<evidence type="ECO:0000313" key="8">
    <source>
        <dbReference type="EMBL" id="TIC82324.1"/>
    </source>
</evidence>